<feature type="signal peptide" evidence="1">
    <location>
        <begin position="1"/>
        <end position="22"/>
    </location>
</feature>
<dbReference type="Proteomes" id="UP001149009">
    <property type="component" value="Unassembled WGS sequence"/>
</dbReference>
<evidence type="ECO:0000313" key="2">
    <source>
        <dbReference type="EMBL" id="MCT8990391.1"/>
    </source>
</evidence>
<feature type="chain" id="PRO_5040798642" description="Copper-binding protein" evidence="1">
    <location>
        <begin position="23"/>
        <end position="142"/>
    </location>
</feature>
<evidence type="ECO:0008006" key="4">
    <source>
        <dbReference type="Google" id="ProtNLM"/>
    </source>
</evidence>
<evidence type="ECO:0000256" key="1">
    <source>
        <dbReference type="SAM" id="SignalP"/>
    </source>
</evidence>
<dbReference type="EMBL" id="JAODNV010000009">
    <property type="protein sequence ID" value="MCT8990391.1"/>
    <property type="molecule type" value="Genomic_DNA"/>
</dbReference>
<accession>A0A9X2X916</accession>
<gene>
    <name evidence="2" type="ORF">NYR54_08805</name>
</gene>
<dbReference type="SUPFAM" id="SSF49503">
    <property type="entry name" value="Cupredoxins"/>
    <property type="match status" value="1"/>
</dbReference>
<dbReference type="Gene3D" id="2.60.40.420">
    <property type="entry name" value="Cupredoxins - blue copper proteins"/>
    <property type="match status" value="1"/>
</dbReference>
<protein>
    <recommendedName>
        <fullName evidence="4">Copper-binding protein</fullName>
    </recommendedName>
</protein>
<proteinExistence type="predicted"/>
<dbReference type="AlphaFoldDB" id="A0A9X2X916"/>
<dbReference type="RefSeq" id="WP_261515262.1">
    <property type="nucleotide sequence ID" value="NZ_JAODNV010000009.1"/>
</dbReference>
<comment type="caution">
    <text evidence="2">The sequence shown here is derived from an EMBL/GenBank/DDBJ whole genome shotgun (WGS) entry which is preliminary data.</text>
</comment>
<sequence>MKVSTALLVCAIALLSSVAAGNAEGNLASKPERLEPLVLGADLSFSVKEYKLETGKYYRWQIQSQGGEEFLVKAPELFRNSWVNQIVINDIEVKPVGGGIYGVEFDDEGTADVWFVPIVPGDFEFYADGFEERGMLGKFVVR</sequence>
<keyword evidence="1" id="KW-0732">Signal</keyword>
<reference evidence="2" key="1">
    <citation type="submission" date="2022-08" db="EMBL/GenBank/DDBJ databases">
        <title>Chelativorans sichuanense sp. nov., a paraffin oil-degrading bacterium isolated from a mixture of oil-based drill cuttings and paddy soil.</title>
        <authorList>
            <person name="Yu J."/>
            <person name="Liu H."/>
            <person name="Chen Q."/>
        </authorList>
    </citation>
    <scope>NUCLEOTIDE SEQUENCE</scope>
    <source>
        <strain evidence="2">SCAU 2101</strain>
    </source>
</reference>
<organism evidence="2 3">
    <name type="scientific">Chelativorans petroleitrophicus</name>
    <dbReference type="NCBI Taxonomy" id="2975484"/>
    <lineage>
        <taxon>Bacteria</taxon>
        <taxon>Pseudomonadati</taxon>
        <taxon>Pseudomonadota</taxon>
        <taxon>Alphaproteobacteria</taxon>
        <taxon>Hyphomicrobiales</taxon>
        <taxon>Phyllobacteriaceae</taxon>
        <taxon>Chelativorans</taxon>
    </lineage>
</organism>
<dbReference type="InterPro" id="IPR008972">
    <property type="entry name" value="Cupredoxin"/>
</dbReference>
<name>A0A9X2X916_9HYPH</name>
<evidence type="ECO:0000313" key="3">
    <source>
        <dbReference type="Proteomes" id="UP001149009"/>
    </source>
</evidence>
<keyword evidence="3" id="KW-1185">Reference proteome</keyword>